<dbReference type="GO" id="GO:0018730">
    <property type="term" value="F:glutaconate CoA-transferase activity"/>
    <property type="evidence" value="ECO:0007669"/>
    <property type="project" value="UniProtKB-EC"/>
</dbReference>
<dbReference type="InterPro" id="IPR037171">
    <property type="entry name" value="NagB/RpiA_transferase-like"/>
</dbReference>
<proteinExistence type="predicted"/>
<gene>
    <name evidence="1" type="primary">gctA</name>
    <name evidence="1" type="ORF">CLLU_02760</name>
</gene>
<keyword evidence="2" id="KW-1185">Reference proteome</keyword>
<dbReference type="OrthoDB" id="9777193at2"/>
<dbReference type="AlphaFoldDB" id="A0A2T0BSI3"/>
<dbReference type="Proteomes" id="UP000237798">
    <property type="component" value="Unassembled WGS sequence"/>
</dbReference>
<reference evidence="1 2" key="1">
    <citation type="submission" date="2018-03" db="EMBL/GenBank/DDBJ databases">
        <title>Genome sequence of Clostridium luticellarii DSM 29923.</title>
        <authorList>
            <person name="Poehlein A."/>
            <person name="Daniel R."/>
        </authorList>
    </citation>
    <scope>NUCLEOTIDE SEQUENCE [LARGE SCALE GENOMIC DNA]</scope>
    <source>
        <strain evidence="1 2">DSM 29923</strain>
    </source>
</reference>
<dbReference type="SUPFAM" id="SSF100950">
    <property type="entry name" value="NagB/RpiA/CoA transferase-like"/>
    <property type="match status" value="1"/>
</dbReference>
<evidence type="ECO:0000313" key="2">
    <source>
        <dbReference type="Proteomes" id="UP000237798"/>
    </source>
</evidence>
<dbReference type="SMART" id="SM00882">
    <property type="entry name" value="CoA_trans"/>
    <property type="match status" value="1"/>
</dbReference>
<evidence type="ECO:0000313" key="1">
    <source>
        <dbReference type="EMBL" id="PRR86792.1"/>
    </source>
</evidence>
<accession>A0A2T0BSI3</accession>
<dbReference type="EC" id="2.8.3.12" evidence="1"/>
<dbReference type="Gene3D" id="3.30.30.40">
    <property type="match status" value="1"/>
</dbReference>
<dbReference type="InterPro" id="IPR004165">
    <property type="entry name" value="CoA_trans_fam_I"/>
</dbReference>
<protein>
    <submittedName>
        <fullName evidence="1">Glutaconate CoA-transferase subunit A</fullName>
        <ecNumber evidence="1">2.8.3.12</ecNumber>
    </submittedName>
</protein>
<dbReference type="RefSeq" id="WP_106007780.1">
    <property type="nucleotide sequence ID" value="NZ_JALCPJ010000025.1"/>
</dbReference>
<name>A0A2T0BSI3_9CLOT</name>
<organism evidence="1 2">
    <name type="scientific">Clostridium luticellarii</name>
    <dbReference type="NCBI Taxonomy" id="1691940"/>
    <lineage>
        <taxon>Bacteria</taxon>
        <taxon>Bacillati</taxon>
        <taxon>Bacillota</taxon>
        <taxon>Clostridia</taxon>
        <taxon>Eubacteriales</taxon>
        <taxon>Clostridiaceae</taxon>
        <taxon>Clostridium</taxon>
    </lineage>
</organism>
<sequence>MSKPKKITLKEAASLINDGDEITFSGFTIWRRPVAICYELIRQHKKNLHLFEVQGGFHSDLLVGAGCVSIWEGAWMGQEMLGKIGENLARKQMSGEILVDDYSHGQTAGRLMAGALGLPFFPCALSMGTDIFNPEYDQLARAGLRDGKHRNIPAKKYVIADDPFFGRGKCALFPAVNPDVALVYAPIVGDEGTVRVLAQPYNDEEVIKASKKVIVICEEIVPDEYLRRDPAANIASGYQIDYVVECPWAAHPTGSQYYYDTDAKFLKDYNRNVRDQKAFDEFAEKWIFSVNSHEEYLEKLGVRKLEELRASSIMGYSTRAKRGKR</sequence>
<comment type="caution">
    <text evidence="1">The sequence shown here is derived from an EMBL/GenBank/DDBJ whole genome shotgun (WGS) entry which is preliminary data.</text>
</comment>
<dbReference type="EMBL" id="PVXP01000002">
    <property type="protein sequence ID" value="PRR86792.1"/>
    <property type="molecule type" value="Genomic_DNA"/>
</dbReference>
<dbReference type="Pfam" id="PF01144">
    <property type="entry name" value="CoA_trans"/>
    <property type="match status" value="1"/>
</dbReference>
<keyword evidence="1" id="KW-0808">Transferase</keyword>
<dbReference type="Gene3D" id="3.40.1080.10">
    <property type="entry name" value="Glutaconate Coenzyme A-transferase"/>
    <property type="match status" value="1"/>
</dbReference>